<gene>
    <name evidence="1" type="ORF">Aory04_000864800</name>
</gene>
<evidence type="ECO:0000313" key="1">
    <source>
        <dbReference type="EMBL" id="GMG33053.1"/>
    </source>
</evidence>
<dbReference type="Proteomes" id="UP001165205">
    <property type="component" value="Unassembled WGS sequence"/>
</dbReference>
<accession>A0AAN4YLB9</accession>
<proteinExistence type="predicted"/>
<reference evidence="1" key="1">
    <citation type="submission" date="2023-04" db="EMBL/GenBank/DDBJ databases">
        <title>Aspergillus oryzae NBRC 4228.</title>
        <authorList>
            <person name="Ichikawa N."/>
            <person name="Sato H."/>
            <person name="Tonouchi N."/>
        </authorList>
    </citation>
    <scope>NUCLEOTIDE SEQUENCE</scope>
    <source>
        <strain evidence="1">NBRC 4228</strain>
    </source>
</reference>
<evidence type="ECO:0000313" key="2">
    <source>
        <dbReference type="Proteomes" id="UP001165205"/>
    </source>
</evidence>
<sequence>MLPKHVIEFPTGADTRYLPMPKFYWWFPRCHYHWEKAPHWGYSFPGICIMVPSVLDLILKQILPRHHLADHLVVALIDRYSVELEITLEVIGEGANEHLAGEPIWAASKDGKGVYD</sequence>
<dbReference type="EMBL" id="BSYA01000111">
    <property type="protein sequence ID" value="GMG33053.1"/>
    <property type="molecule type" value="Genomic_DNA"/>
</dbReference>
<dbReference type="AlphaFoldDB" id="A0AAN4YLB9"/>
<comment type="caution">
    <text evidence="1">The sequence shown here is derived from an EMBL/GenBank/DDBJ whole genome shotgun (WGS) entry which is preliminary data.</text>
</comment>
<organism evidence="1 2">
    <name type="scientific">Aspergillus oryzae</name>
    <name type="common">Yellow koji mold</name>
    <dbReference type="NCBI Taxonomy" id="5062"/>
    <lineage>
        <taxon>Eukaryota</taxon>
        <taxon>Fungi</taxon>
        <taxon>Dikarya</taxon>
        <taxon>Ascomycota</taxon>
        <taxon>Pezizomycotina</taxon>
        <taxon>Eurotiomycetes</taxon>
        <taxon>Eurotiomycetidae</taxon>
        <taxon>Eurotiales</taxon>
        <taxon>Aspergillaceae</taxon>
        <taxon>Aspergillus</taxon>
        <taxon>Aspergillus subgen. Circumdati</taxon>
    </lineage>
</organism>
<name>A0AAN4YLB9_ASPOZ</name>
<protein>
    <submittedName>
        <fullName evidence="1">Unnamed protein product</fullName>
    </submittedName>
</protein>